<gene>
    <name evidence="1" type="ORF">CR103_00655</name>
</gene>
<dbReference type="Proteomes" id="UP000228593">
    <property type="component" value="Unassembled WGS sequence"/>
</dbReference>
<reference evidence="1 2" key="1">
    <citation type="submission" date="2017-10" db="EMBL/GenBank/DDBJ databases">
        <title>Massilia psychrophilum sp. nov., a novel purple-pigmented bacterium isolated from Tianshan glacier, Xinjiang Municipality, China.</title>
        <authorList>
            <person name="Wang H."/>
        </authorList>
    </citation>
    <scope>NUCLEOTIDE SEQUENCE [LARGE SCALE GENOMIC DNA]</scope>
    <source>
        <strain evidence="1 2">JCM 30813</strain>
    </source>
</reference>
<evidence type="ECO:0000313" key="2">
    <source>
        <dbReference type="Proteomes" id="UP000228593"/>
    </source>
</evidence>
<protein>
    <submittedName>
        <fullName evidence="1">Uncharacterized protein</fullName>
    </submittedName>
</protein>
<dbReference type="AlphaFoldDB" id="A0A2G8T6J6"/>
<evidence type="ECO:0000313" key="1">
    <source>
        <dbReference type="EMBL" id="PIL41593.1"/>
    </source>
</evidence>
<name>A0A2G8T6J6_9BURK</name>
<comment type="caution">
    <text evidence="1">The sequence shown here is derived from an EMBL/GenBank/DDBJ whole genome shotgun (WGS) entry which is preliminary data.</text>
</comment>
<sequence>MIWSLRLYLTLSFLLFALFKCGPNELMTAQSSPTKLGRFNPAWQAVALFKGSFLLICRMPCSA</sequence>
<keyword evidence="2" id="KW-1185">Reference proteome</keyword>
<organism evidence="1 2">
    <name type="scientific">Massilia psychrophila</name>
    <dbReference type="NCBI Taxonomy" id="1603353"/>
    <lineage>
        <taxon>Bacteria</taxon>
        <taxon>Pseudomonadati</taxon>
        <taxon>Pseudomonadota</taxon>
        <taxon>Betaproteobacteria</taxon>
        <taxon>Burkholderiales</taxon>
        <taxon>Oxalobacteraceae</taxon>
        <taxon>Telluria group</taxon>
        <taxon>Massilia</taxon>
    </lineage>
</organism>
<dbReference type="EMBL" id="PDOB01000001">
    <property type="protein sequence ID" value="PIL41593.1"/>
    <property type="molecule type" value="Genomic_DNA"/>
</dbReference>
<proteinExistence type="predicted"/>
<accession>A0A2G8T6J6</accession>